<dbReference type="InterPro" id="IPR004323">
    <property type="entry name" value="Ion_tolerance_CutA"/>
</dbReference>
<evidence type="ECO:0000313" key="4">
    <source>
        <dbReference type="Proteomes" id="UP000186039"/>
    </source>
</evidence>
<comment type="similarity">
    <text evidence="1">Belongs to the CutA family.</text>
</comment>
<proteinExistence type="inferred from homology"/>
<dbReference type="PANTHER" id="PTHR23419:SF8">
    <property type="entry name" value="FI09726P"/>
    <property type="match status" value="1"/>
</dbReference>
<dbReference type="AlphaFoldDB" id="A0A1Q9HKV4"/>
<dbReference type="PANTHER" id="PTHR23419">
    <property type="entry name" value="DIVALENT CATION TOLERANCE CUTA-RELATED"/>
    <property type="match status" value="1"/>
</dbReference>
<dbReference type="Proteomes" id="UP000186039">
    <property type="component" value="Unassembled WGS sequence"/>
</dbReference>
<organism evidence="2 5">
    <name type="scientific">Vibrio panuliri</name>
    <dbReference type="NCBI Taxonomy" id="1381081"/>
    <lineage>
        <taxon>Bacteria</taxon>
        <taxon>Pseudomonadati</taxon>
        <taxon>Pseudomonadota</taxon>
        <taxon>Gammaproteobacteria</taxon>
        <taxon>Vibrionales</taxon>
        <taxon>Vibrionaceae</taxon>
        <taxon>Vibrio</taxon>
    </lineage>
</organism>
<dbReference type="Gene3D" id="3.30.70.120">
    <property type="match status" value="1"/>
</dbReference>
<dbReference type="GO" id="GO:0005507">
    <property type="term" value="F:copper ion binding"/>
    <property type="evidence" value="ECO:0007669"/>
    <property type="project" value="TreeGrafter"/>
</dbReference>
<sequence>MKADYCIVLTTTNSVENKQAIINDLLEQELAACIQSMAIDSHYVWQGEVCCDQEILLVIKTTDRCFEQLQQRLVALHCYEVPQVVKVPFTDGFNPYLAWLDENTRR</sequence>
<dbReference type="GO" id="GO:0010038">
    <property type="term" value="P:response to metal ion"/>
    <property type="evidence" value="ECO:0007669"/>
    <property type="project" value="InterPro"/>
</dbReference>
<dbReference type="EMBL" id="MJMH01000173">
    <property type="protein sequence ID" value="OLQ91491.1"/>
    <property type="molecule type" value="Genomic_DNA"/>
</dbReference>
<accession>A0A1Q9HKV4</accession>
<dbReference type="STRING" id="1381081.BIY22_19165"/>
<dbReference type="Pfam" id="PF03091">
    <property type="entry name" value="CutA1"/>
    <property type="match status" value="1"/>
</dbReference>
<evidence type="ECO:0000313" key="2">
    <source>
        <dbReference type="EMBL" id="OLQ91017.1"/>
    </source>
</evidence>
<gene>
    <name evidence="3" type="ORF">BIY20_01380</name>
    <name evidence="2" type="ORF">BIY22_19165</name>
</gene>
<keyword evidence="4" id="KW-1185">Reference proteome</keyword>
<dbReference type="OrthoDB" id="37622at2"/>
<dbReference type="InterPro" id="IPR011322">
    <property type="entry name" value="N-reg_PII-like_a/b"/>
</dbReference>
<evidence type="ECO:0000313" key="3">
    <source>
        <dbReference type="EMBL" id="OLQ91491.1"/>
    </source>
</evidence>
<evidence type="ECO:0000313" key="5">
    <source>
        <dbReference type="Proteomes" id="UP000186313"/>
    </source>
</evidence>
<name>A0A1Q9HKV4_9VIBR</name>
<dbReference type="SUPFAM" id="SSF54913">
    <property type="entry name" value="GlnB-like"/>
    <property type="match status" value="1"/>
</dbReference>
<dbReference type="EMBL" id="MJMJ01000011">
    <property type="protein sequence ID" value="OLQ91017.1"/>
    <property type="molecule type" value="Genomic_DNA"/>
</dbReference>
<comment type="caution">
    <text evidence="2">The sequence shown here is derived from an EMBL/GenBank/DDBJ whole genome shotgun (WGS) entry which is preliminary data.</text>
</comment>
<reference evidence="4 5" key="1">
    <citation type="submission" date="2016-09" db="EMBL/GenBank/DDBJ databases">
        <title>Genomic Taxonomy of the Vibrionaceae.</title>
        <authorList>
            <person name="Gonzalez-Castillo A."/>
            <person name="Gomez-Gil B."/>
            <person name="Enciso-Ibarra K."/>
        </authorList>
    </citation>
    <scope>NUCLEOTIDE SEQUENCE [LARGE SCALE GENOMIC DNA]</scope>
    <source>
        <strain evidence="3 4">CAIM 1902</strain>
        <strain evidence="2 5">CAIM 703</strain>
    </source>
</reference>
<protein>
    <submittedName>
        <fullName evidence="2">Cytochrome C biogenesis protein</fullName>
    </submittedName>
</protein>
<dbReference type="InterPro" id="IPR015867">
    <property type="entry name" value="N-reg_PII/ATP_PRibTrfase_C"/>
</dbReference>
<evidence type="ECO:0000256" key="1">
    <source>
        <dbReference type="ARBA" id="ARBA00010169"/>
    </source>
</evidence>
<dbReference type="RefSeq" id="WP_075707346.1">
    <property type="nucleotide sequence ID" value="NZ_AP019655.1"/>
</dbReference>
<dbReference type="Proteomes" id="UP000186313">
    <property type="component" value="Unassembled WGS sequence"/>
</dbReference>